<dbReference type="InterPro" id="IPR050488">
    <property type="entry name" value="Ig_Fc_receptor"/>
</dbReference>
<evidence type="ECO:0000259" key="3">
    <source>
        <dbReference type="SMART" id="SM00409"/>
    </source>
</evidence>
<dbReference type="PANTHER" id="PTHR11481:SF60">
    <property type="entry name" value="IG-LIKE DOMAIN-CONTAINING PROTEIN"/>
    <property type="match status" value="1"/>
</dbReference>
<sequence length="4998" mass="572846">MIATPYMHEYVNYANDDFTRMHITYSTMSTENELWITYVVKSPFVVTWMNVSDVRTGEQLFYCELEDGKQSSSCCLHLSPDEETLNLCTNFSLFLANSDEQENVMKLYTKSIQDPSYVLIWLGIRNGQTRLRYFSQHDHRDGSVVCPQFARDTPYTVPVDLGNELRQRTTLYSISHADLTSPVIWEEYGRFELNVVAFASMDHVFQVLYIRYYPHLEIFTSLRVDLMQSNRRFAQQGFEGRFTLGIQWHPEYRHYIHVWNLTLGIPRYTVAMLFTIHLQSIDIEKIALNQLEVWIKNENESNNLFTWPEGQQNPASRLIGLSLTRDVIFVEGQDKILHIDENEVDGTNTRYCYKRQTKMVEYELTQRMVSLPGQPFFKLANLTVEDSGMYMCKNRSQTGSEYAIVMDYYIIVLPRNKDVSVTFSTLPMLETDKLEDSYPYIDVLNRSYIYELKSLYVSCIYSLSNGLDNHDGFQPVFFSGSSKQNHSLFRKFRRDLGEFSVYVLTYQINLVTNVKTEARFLFECSYVYKPVFHLLHNSRPVPPKLARITQRRQIIQVPYSRPLIIASSIDASSTSITEQLKRSSLVLEDLYTKTSIRVSRVNIMEGVISGTFVGLLHEFRGWGSVVTYSKNTNQTTFSIVHCNTDGQKIMVHENDSLWRSEEMGKSHTLIAKHFHFQCTLSLETILLVFSVFNSWQEVANRSLVAWSAHHRLYKMIGGDQTYVDLSVDYPHATVYGAFKIAAIKVGWIGTVYPGKPIKMLWPVGDQEIRELRCIYSTSADSPPTKVNLGFLAQKLATVSMYQLAKRNASEEDSGLYYCTTCLNCSSVALSNTRRLVVLPDANRLQMSVLHGNATYHGSGSPDDPIRTEAEPVFIRCSCMVHAGLLTKFDLVVTYETGIPNSTEHLPLHASQKLKRSGLQDAYHRISVIYELEKPTENVYWNYTRVNCSMRLFNLTKDSHDLSKNVTSHVITKSLYFSYDIVRQPVIFPLFIKTTSDALTSGLRRDQAADISKAFSAEQASAVRELAGMYEIEYTMFMGLPAGWTQVWIVYKSENEEGILNCHHESGVPIRGPEEVPGLASTQIYTSNGGLNFVRHKFACLLDIDRFVLIMVAFGNVKHEGNLNTMEKLIKQRFSNWLLSRQKNMSLSTINTKVAVNDMSISYRITRLDIIWRASVNIGQPVFMLGERPIDPSAEVSCFYKANEADEFGTVPTEFAYNKSQPTRWFRATIAEAKYWNSGIYKCNLTNDRSKSLPQIILAPRELVVLPDSSVLMLHLNHKPVIPNTLSKANFTQYLPSGTPFLKAEQHASVRCIYLESPIQRLEAKLHIVYQMYDTKRAKYVSLAVFDPVNFTIRTGNLVFTTGSRMIKAPDVMSYKGSLKVTCQLIYRPGVIPHDQAPPIQTKLITQEKHIQLNVNTNPYIFPSYIHSEKSGLLDNLLKITVNEMSAITFHQSGSQQRLEEDIVTFRCVQTLGVPKGFTHTWTIYQHNNQLNHDVCTQIRLKQFKRDEVPLDLRRHDAYTHSGGRNFINVTYSCVLQPRHLAIVFAVFNMRAKSYSYSGNNQTIRWHFKVIKSITDNVRFWLNNPDSSEQLGLTSLNTDLNVAWVVIKLKIGWKASVRIGESWRILVHGSPSPGVSISIYYQESETSPKVLWNRQPSMLTGLFIGSEKASYNHSGIYSCVMEGTCEECTLNQCFLPRRLYVLPDTSLLKMYLNHRRFSPNEKLQDNITTQFLNTGEEAYVYCAYIRPKGFDTKERLRFKYELTSTSNYANKSLSYESLDSRFEEVNFGTIVIAPYRIIAPKTRTVTSLLGIECSLKFGTHNYDPNDLSSSREQQEFRVTRQVTVRLRLGPKVYTHFLGSSDMVFRDWIRSSFAMATSPLLFHQRSLLSDSLMLEKVTDFGICASHGSPKGWIYTMLFLIYETTILHEPCALVQQQSLSERMLPTEFLRDPEYDPSRSESIVLSSFHCLFRKENIALATIVYNVPSNVNQTLVLDESIRSLTDWLHHALDNPSEGKIKPPKTSEGAMVTYMIAKLSVVWTASVPIGFTVEMYGYRRNFPDFIDCVVDHRGDDSDYPVDETFTIYSTPLPHVFQLRKREVEYSDTGFYSCSYQPANCTECYFIPTIVKRQLIVLPDLSVVHMFITHDKLSLTDEWTGNFTHCDRENRPVLYTSLSAYAHCKHKLSFIEWLQLTVTFRLYIIRNSTVKELIPATRTEPLSRPGEHALNSYMISLQPDDEHGSELQAVCEWEYKFPARLPNDMRQETDPIILNRSRIILVRVLIPPQIHNQYTVSNNLTVQGVIKRAYGKEQNAVLFHSKSRTILVAEQQVQLHLLFTLGVPRGRMFVWTVYEYAHRLYKEPCWLTQMVNLTQQVIPAELHGPDARTYREMNVVNASFVCSFRAEQLALLMYVYTVQEEIDKHPEVPSLLTGALLAIIKHWIDNPRSTQMMKITAPKGVLLNYRLIKLRIRWPNSVDVGARIKILGYIPMDNPQPRIQCFYLRNNSFQFIPHEHQFHVIKTSDNLGFYLIKSSAEFYDTGVYVCNVTNVQCANCTSEFGFIPRNLTVIPDASFLQIYLNHKLTDLLDRNFTQCTEDYKPYLLIEQSAFVFCTYKKPIISVIQPLHSFKVSIMTRNQTNANEQLKATFVRQKHETRDTYEVITQAYRIQAPATHEASGPLRISCTVTYPNSSMKWSRGRTVEIVTHIRPFIFEDYVSTSRGLLTDAFKYHLKSVPTSAVAFFNSTKPFNMHLEGKVRINFTVGLGKPNGWAGIDLLYMDKGLIRRKRCPQMLLKSFDDGSVIPKPIKESTYYKDSGGYGLAKYTVNCTLTLNVVAILILAINGFSPRLSSAARQNIFYSSVFDTLQYWFAQPNLSVSAKSIIIPSGSYVRYGLFALSVGWRASVFVGDPIIMVGLMLPGLTGHLHCYYYGQSEKSINRRELNIDKYSIFINTDPKKQLFELIKPMASMTDSGMYDCVLSSCPTCIALKLLVPHYLTVTPRHIDGSIHYSLKPVRSHSENHTVWNFDQTINANGTKFIYATQLVRVICDYHLPIGTTTQYNIQFSYSKLSRRNQSIQHLFFEGEYTDRVRAMSYLAFYSVHRIIGPTDILLTDILETKCRLQLSQSTHTQADVNRVSEDVSLSRAHTLLIRTWITPFIYGDSIQTDNKVITHAFRSTPKKGLNGAQFLRDYEKYKIDEGPLRITYVRSPSVPNGWSGVFSIYNRSRGFVVHACVLDYEHYVRRNLLDSSQHLRPEVSEENQYICLLLPKQIALLIYTAHYPQNGRNRSHFEKYFLPHVAGVIETWFHERTSTWKSIEFEIDAGGDYRLIPVQVRWTGTIKLGDPLQMYGLISHNTSHTIDCFHGLTSAVEPLQGFTLKSNHTMGYFVLRKPHVQMADTGVYACMAPRGVKYNQPVGFEQRGLTVLPDSSILELLVERVQSSRSSELQCQIETLGILASEDRLLITCSNILFHSKFTAFQHIIVHGFVTDEETHSRLTRLETKIVKNRDGTEMFQSRATLQLPRIYEEYSEWFVRCELSHQVSEVAPEGRSVDRIVGGELTTEQSYYVLNLRDPFIKDYRIQYWVSNPVDDTDLKFVDVDSYEHMEEGEYKITFTALLGFPQGWTFIRTFYVQDNQRIQSDHCGDLPEIYQNKNDDVLKQHFSSCILQPEHIAILMVVVTSIDMSLEAENVEYQLENLFLQNLTVELYPNSPSTTDKLVGATHCFRFDHRLIRLRIGWRATVNTGESIRMQGTLAWREMESLLCLVRNRQTGAEKPLPDSFTFIRKTGSEQFFLIKQHASPYDTGIYLCRAESETDSEIYVGMQPRTLIVLPTQADVGCELTLDQAGLNHVNMKQRLPDGTMYLLSRQVGFVQCRFTKALRQIYSVTYHLVYQMQNDMNDTNDMIRMLESETHLSEQVDTKTIRRVYQITSPKAEDYTGLLQVGCLSRFENLTTDHDILDWTGSFEVSCTNWFTIQEAANGNLTITSLSRNFAEQPVPLGSEFLCSGGQGMPRLTYSWARIKSELYGPQTNDQTDLAMVLPADGGGWGGPIQPFVDMPLKDLEVVGPLLRVPEDFSYRGMSYMYTCVGKNNILGVEHSIKKTIHLSILICPTDRESMDLTIFLSPRLMSACRFTHNPHPDMQYFGYYFVTLIRQLVLALPYGSNRTRFTFIHREKSNLSTFSWTRFDHRLDKKIILKRLYSRTAKPTSGQATCNSRLTSLTKTLSSVNQVYTVGFVNNPVLLLTVDNFLLVDYGPELVGEVDKLKQIGVKIILALTHPQGGTFREFNDNLIRILNPFATLNILPYFEGTHKCDSCQFGLEEKRPRIRRAELFDQLCHASGSQLPAPIKSPKLTYSLPERHRFPGLHLLVTCTEATVDWANPQMITQLDMCLSNQTEANKLNRNVPTVQQLSKACHRHLSIQQYLPTLKTSVRERKGFTNMIIIREIAAEPFVLCFQRLGEKDPSLFDAVNFTLGSVYGHEFPLGKPSLYVEHWPKFDTQAALFRCAFKGFQTNLEVLLLVCSGNYSNSDKFFILARCRPNLIGDDNITNCNMVWLEQSTKHRIHKEFRCLFRPIERSTIGERFLTQLPTTSESVQFSDALSTPQTYSDCPKAPEIRVNPHDADFPLFTGSRLEFQCRTSGTSRKEPIKLFFLAPSFYFILCFRTRTVVNVYQNNCFFTSLDDEDCTNEVQKDPIYATLYQTNCVTEAGRLGTPDLHIIYFSIPKLRLEDFGSNVFCQTVSLYTLGTTEDFFMQTMMTSDIHVIRFQLEPQITAFHYDRTHQIWKCSAAAYPLIHLGQIRVIRAQPMWLGKQLTTYISSAHHVKRSPKQYETILPGVPYGMLEFMEEITFHSVLSRTGGLTHGKVELQCSFGQASRRLITKIGSQDTKYEPILPASPIRHYGQVITMVCTLNSPEANPVQTVMLHKWMHTYWLTYDLTVLIIVLYSKDGEDNFFDLHSWQTGFKLFGLWSLNKLPQIRVLSDQRHGVLSLGISVLVATVSGIILARP</sequence>
<dbReference type="Proteomes" id="UP000748531">
    <property type="component" value="Unassembled WGS sequence"/>
</dbReference>
<feature type="domain" description="Immunoglobulin" evidence="3">
    <location>
        <begin position="2024"/>
        <end position="2125"/>
    </location>
</feature>
<comment type="caution">
    <text evidence="4">The sequence shown here is derived from an EMBL/GenBank/DDBJ whole genome shotgun (WGS) entry which is preliminary data.</text>
</comment>
<name>A0A8J4X3M1_9TREM</name>
<keyword evidence="1" id="KW-0732">Signal</keyword>
<accession>A0A8J4X3M1</accession>
<evidence type="ECO:0000256" key="1">
    <source>
        <dbReference type="ARBA" id="ARBA00022729"/>
    </source>
</evidence>
<feature type="domain" description="Immunoglobulin" evidence="3">
    <location>
        <begin position="763"/>
        <end position="838"/>
    </location>
</feature>
<dbReference type="PANTHER" id="PTHR11481">
    <property type="entry name" value="IMMUNOGLOBULIN FC RECEPTOR"/>
    <property type="match status" value="1"/>
</dbReference>
<feature type="domain" description="Immunoglobulin" evidence="3">
    <location>
        <begin position="324"/>
        <end position="413"/>
    </location>
</feature>
<evidence type="ECO:0000256" key="2">
    <source>
        <dbReference type="ARBA" id="ARBA00023157"/>
    </source>
</evidence>
<dbReference type="OrthoDB" id="6248107at2759"/>
<protein>
    <recommendedName>
        <fullName evidence="3">Immunoglobulin domain-containing protein</fullName>
    </recommendedName>
</protein>
<dbReference type="SUPFAM" id="SSF48726">
    <property type="entry name" value="Immunoglobulin"/>
    <property type="match status" value="1"/>
</dbReference>
<feature type="domain" description="Immunoglobulin" evidence="3">
    <location>
        <begin position="3704"/>
        <end position="3823"/>
    </location>
</feature>
<gene>
    <name evidence="4" type="ORF">PHET_00389</name>
</gene>
<dbReference type="GO" id="GO:0007166">
    <property type="term" value="P:cell surface receptor signaling pathway"/>
    <property type="evidence" value="ECO:0007669"/>
    <property type="project" value="TreeGrafter"/>
</dbReference>
<dbReference type="InterPro" id="IPR003599">
    <property type="entry name" value="Ig_sub"/>
</dbReference>
<evidence type="ECO:0000313" key="5">
    <source>
        <dbReference type="Proteomes" id="UP000748531"/>
    </source>
</evidence>
<feature type="domain" description="Immunoglobulin" evidence="3">
    <location>
        <begin position="3301"/>
        <end position="3418"/>
    </location>
</feature>
<organism evidence="4 5">
    <name type="scientific">Paragonimus heterotremus</name>
    <dbReference type="NCBI Taxonomy" id="100268"/>
    <lineage>
        <taxon>Eukaryota</taxon>
        <taxon>Metazoa</taxon>
        <taxon>Spiralia</taxon>
        <taxon>Lophotrochozoa</taxon>
        <taxon>Platyhelminthes</taxon>
        <taxon>Trematoda</taxon>
        <taxon>Digenea</taxon>
        <taxon>Plagiorchiida</taxon>
        <taxon>Troglotremata</taxon>
        <taxon>Troglotrematidae</taxon>
        <taxon>Paragonimus</taxon>
    </lineage>
</organism>
<proteinExistence type="predicted"/>
<dbReference type="InterPro" id="IPR036179">
    <property type="entry name" value="Ig-like_dom_sf"/>
</dbReference>
<reference evidence="4" key="1">
    <citation type="submission" date="2019-05" db="EMBL/GenBank/DDBJ databases">
        <title>Annotation for the trematode Paragonimus heterotremus.</title>
        <authorList>
            <person name="Choi Y.-J."/>
        </authorList>
    </citation>
    <scope>NUCLEOTIDE SEQUENCE</scope>
    <source>
        <strain evidence="4">LC</strain>
    </source>
</reference>
<dbReference type="EMBL" id="LUCH01000102">
    <property type="protein sequence ID" value="KAF5406087.1"/>
    <property type="molecule type" value="Genomic_DNA"/>
</dbReference>
<keyword evidence="5" id="KW-1185">Reference proteome</keyword>
<dbReference type="GO" id="GO:0009897">
    <property type="term" value="C:external side of plasma membrane"/>
    <property type="evidence" value="ECO:0007669"/>
    <property type="project" value="TreeGrafter"/>
</dbReference>
<keyword evidence="2" id="KW-1015">Disulfide bond</keyword>
<evidence type="ECO:0000313" key="4">
    <source>
        <dbReference type="EMBL" id="KAF5406087.1"/>
    </source>
</evidence>
<dbReference type="GO" id="GO:0004888">
    <property type="term" value="F:transmembrane signaling receptor activity"/>
    <property type="evidence" value="ECO:0007669"/>
    <property type="project" value="TreeGrafter"/>
</dbReference>
<dbReference type="SMART" id="SM00409">
    <property type="entry name" value="IG"/>
    <property type="match status" value="5"/>
</dbReference>